<dbReference type="AlphaFoldDB" id="A0AAD4QR78"/>
<dbReference type="EMBL" id="JAKKPZ010000900">
    <property type="protein sequence ID" value="KAI1691613.1"/>
    <property type="molecule type" value="Genomic_DNA"/>
</dbReference>
<evidence type="ECO:0000313" key="2">
    <source>
        <dbReference type="Proteomes" id="UP001201812"/>
    </source>
</evidence>
<comment type="caution">
    <text evidence="1">The sequence shown here is derived from an EMBL/GenBank/DDBJ whole genome shotgun (WGS) entry which is preliminary data.</text>
</comment>
<proteinExistence type="predicted"/>
<sequence>MSQKVDEEVVDINGKEKKIQSLLTKLSFTWWGNSINAKEGFIEALSKFSSKRESPATISCCFPAARIRCCLSNEGNECAQLGKNRK</sequence>
<dbReference type="Proteomes" id="UP001201812">
    <property type="component" value="Unassembled WGS sequence"/>
</dbReference>
<accession>A0AAD4QR78</accession>
<name>A0AAD4QR78_9BILA</name>
<keyword evidence="2" id="KW-1185">Reference proteome</keyword>
<evidence type="ECO:0000313" key="1">
    <source>
        <dbReference type="EMBL" id="KAI1691613.1"/>
    </source>
</evidence>
<organism evidence="1 2">
    <name type="scientific">Ditylenchus destructor</name>
    <dbReference type="NCBI Taxonomy" id="166010"/>
    <lineage>
        <taxon>Eukaryota</taxon>
        <taxon>Metazoa</taxon>
        <taxon>Ecdysozoa</taxon>
        <taxon>Nematoda</taxon>
        <taxon>Chromadorea</taxon>
        <taxon>Rhabditida</taxon>
        <taxon>Tylenchina</taxon>
        <taxon>Tylenchomorpha</taxon>
        <taxon>Sphaerularioidea</taxon>
        <taxon>Anguinidae</taxon>
        <taxon>Anguininae</taxon>
        <taxon>Ditylenchus</taxon>
    </lineage>
</organism>
<reference evidence="1" key="1">
    <citation type="submission" date="2022-01" db="EMBL/GenBank/DDBJ databases">
        <title>Genome Sequence Resource for Two Populations of Ditylenchus destructor, the Migratory Endoparasitic Phytonematode.</title>
        <authorList>
            <person name="Zhang H."/>
            <person name="Lin R."/>
            <person name="Xie B."/>
        </authorList>
    </citation>
    <scope>NUCLEOTIDE SEQUENCE</scope>
    <source>
        <strain evidence="1">BazhouSP</strain>
    </source>
</reference>
<gene>
    <name evidence="1" type="ORF">DdX_21767</name>
</gene>
<protein>
    <submittedName>
        <fullName evidence="1">Uncharacterized protein</fullName>
    </submittedName>
</protein>